<protein>
    <submittedName>
        <fullName evidence="2">Uncharacterized protein</fullName>
    </submittedName>
</protein>
<keyword evidence="1" id="KW-0812">Transmembrane</keyword>
<gene>
    <name evidence="2" type="ORF">PACILC2_56610</name>
</gene>
<dbReference type="RefSeq" id="WP_213531821.1">
    <property type="nucleotide sequence ID" value="NZ_BOVJ01000252.1"/>
</dbReference>
<dbReference type="Proteomes" id="UP000680304">
    <property type="component" value="Unassembled WGS sequence"/>
</dbReference>
<feature type="transmembrane region" description="Helical" evidence="1">
    <location>
        <begin position="107"/>
        <end position="128"/>
    </location>
</feature>
<feature type="transmembrane region" description="Helical" evidence="1">
    <location>
        <begin position="149"/>
        <end position="176"/>
    </location>
</feature>
<dbReference type="EMBL" id="BOVJ01000252">
    <property type="protein sequence ID" value="GIQ67093.1"/>
    <property type="molecule type" value="Genomic_DNA"/>
</dbReference>
<keyword evidence="1" id="KW-0472">Membrane</keyword>
<evidence type="ECO:0000256" key="1">
    <source>
        <dbReference type="SAM" id="Phobius"/>
    </source>
</evidence>
<keyword evidence="1" id="KW-1133">Transmembrane helix</keyword>
<accession>A0ABQ4NFS1</accession>
<organism evidence="2 3">
    <name type="scientific">Paenibacillus cisolokensis</name>
    <dbReference type="NCBI Taxonomy" id="1658519"/>
    <lineage>
        <taxon>Bacteria</taxon>
        <taxon>Bacillati</taxon>
        <taxon>Bacillota</taxon>
        <taxon>Bacilli</taxon>
        <taxon>Bacillales</taxon>
        <taxon>Paenibacillaceae</taxon>
        <taxon>Paenibacillus</taxon>
    </lineage>
</organism>
<feature type="transmembrane region" description="Helical" evidence="1">
    <location>
        <begin position="82"/>
        <end position="101"/>
    </location>
</feature>
<sequence>MSMPNDHELKQLEDEMRGPLSAYTVHPVTSGDTARLLQALQPAFDDMRHAVNAFPAAESKRIPYQPSLAKLMKAQLHAYPKMYWLAGLSVLVMLLLISSTFNNYSNYAIIGDMFALVLPATLLAGMLYSFRSQNREMRLVESITPYPPALLILCRMLLVVILTVVLGAIVSLYLLARLDRFPLLPFCCNGCRFSFSSAALRPIS</sequence>
<proteinExistence type="predicted"/>
<keyword evidence="3" id="KW-1185">Reference proteome</keyword>
<evidence type="ECO:0000313" key="3">
    <source>
        <dbReference type="Proteomes" id="UP000680304"/>
    </source>
</evidence>
<comment type="caution">
    <text evidence="2">The sequence shown here is derived from an EMBL/GenBank/DDBJ whole genome shotgun (WGS) entry which is preliminary data.</text>
</comment>
<reference evidence="2 3" key="1">
    <citation type="submission" date="2021-04" db="EMBL/GenBank/DDBJ databases">
        <title>Draft genome sequence of Paenibacillus cisolokensis, LC2-13A.</title>
        <authorList>
            <person name="Uke A."/>
            <person name="Chhe C."/>
            <person name="Baramee S."/>
            <person name="Kosugi A."/>
        </authorList>
    </citation>
    <scope>NUCLEOTIDE SEQUENCE [LARGE SCALE GENOMIC DNA]</scope>
    <source>
        <strain evidence="2 3">LC2-13A</strain>
    </source>
</reference>
<evidence type="ECO:0000313" key="2">
    <source>
        <dbReference type="EMBL" id="GIQ67093.1"/>
    </source>
</evidence>
<name>A0ABQ4NFS1_9BACL</name>